<feature type="non-terminal residue" evidence="1">
    <location>
        <position position="53"/>
    </location>
</feature>
<dbReference type="EMBL" id="CAJVPT010011366">
    <property type="protein sequence ID" value="CAG8578747.1"/>
    <property type="molecule type" value="Genomic_DNA"/>
</dbReference>
<keyword evidence="2" id="KW-1185">Reference proteome</keyword>
<name>A0ACA9MBQ6_9GLOM</name>
<proteinExistence type="predicted"/>
<dbReference type="Proteomes" id="UP000789525">
    <property type="component" value="Unassembled WGS sequence"/>
</dbReference>
<protein>
    <submittedName>
        <fullName evidence="1">4267_t:CDS:1</fullName>
    </submittedName>
</protein>
<evidence type="ECO:0000313" key="2">
    <source>
        <dbReference type="Proteomes" id="UP000789525"/>
    </source>
</evidence>
<gene>
    <name evidence="1" type="ORF">ACOLOM_LOCUS5885</name>
</gene>
<reference evidence="1" key="1">
    <citation type="submission" date="2021-06" db="EMBL/GenBank/DDBJ databases">
        <authorList>
            <person name="Kallberg Y."/>
            <person name="Tangrot J."/>
            <person name="Rosling A."/>
        </authorList>
    </citation>
    <scope>NUCLEOTIDE SEQUENCE</scope>
    <source>
        <strain evidence="1">CL356</strain>
    </source>
</reference>
<accession>A0ACA9MBQ6</accession>
<comment type="caution">
    <text evidence="1">The sequence shown here is derived from an EMBL/GenBank/DDBJ whole genome shotgun (WGS) entry which is preliminary data.</text>
</comment>
<sequence length="53" mass="6257">MWARIYHAFSHRPVMFRTSCETMQFQFLRPKPCLSNRITHGLTIVSINALYDA</sequence>
<evidence type="ECO:0000313" key="1">
    <source>
        <dbReference type="EMBL" id="CAG8578747.1"/>
    </source>
</evidence>
<organism evidence="1 2">
    <name type="scientific">Acaulospora colombiana</name>
    <dbReference type="NCBI Taxonomy" id="27376"/>
    <lineage>
        <taxon>Eukaryota</taxon>
        <taxon>Fungi</taxon>
        <taxon>Fungi incertae sedis</taxon>
        <taxon>Mucoromycota</taxon>
        <taxon>Glomeromycotina</taxon>
        <taxon>Glomeromycetes</taxon>
        <taxon>Diversisporales</taxon>
        <taxon>Acaulosporaceae</taxon>
        <taxon>Acaulospora</taxon>
    </lineage>
</organism>